<proteinExistence type="predicted"/>
<evidence type="ECO:0000313" key="2">
    <source>
        <dbReference type="Proteomes" id="UP001370758"/>
    </source>
</evidence>
<reference evidence="1 2" key="1">
    <citation type="submission" date="2023-08" db="EMBL/GenBank/DDBJ databases">
        <authorList>
            <person name="Palmer J.M."/>
        </authorList>
    </citation>
    <scope>NUCLEOTIDE SEQUENCE [LARGE SCALE GENOMIC DNA]</scope>
    <source>
        <strain evidence="1 2">TWF481</strain>
    </source>
</reference>
<organism evidence="1 2">
    <name type="scientific">Arthrobotrys musiformis</name>
    <dbReference type="NCBI Taxonomy" id="47236"/>
    <lineage>
        <taxon>Eukaryota</taxon>
        <taxon>Fungi</taxon>
        <taxon>Dikarya</taxon>
        <taxon>Ascomycota</taxon>
        <taxon>Pezizomycotina</taxon>
        <taxon>Orbiliomycetes</taxon>
        <taxon>Orbiliales</taxon>
        <taxon>Orbiliaceae</taxon>
        <taxon>Arthrobotrys</taxon>
    </lineage>
</organism>
<protein>
    <submittedName>
        <fullName evidence="1">Uncharacterized protein</fullName>
    </submittedName>
</protein>
<gene>
    <name evidence="1" type="ORF">TWF481_005077</name>
</gene>
<dbReference type="AlphaFoldDB" id="A0AAV9WEV2"/>
<evidence type="ECO:0000313" key="1">
    <source>
        <dbReference type="EMBL" id="KAK6506620.1"/>
    </source>
</evidence>
<name>A0AAV9WEV2_9PEZI</name>
<sequence length="52" mass="5955">MVSYMEGGIACDADDDEEARWRGYQDRMVVKVMKKVRLMAMGGRKAGEWNGR</sequence>
<keyword evidence="2" id="KW-1185">Reference proteome</keyword>
<dbReference type="EMBL" id="JAVHJL010000003">
    <property type="protein sequence ID" value="KAK6506620.1"/>
    <property type="molecule type" value="Genomic_DNA"/>
</dbReference>
<accession>A0AAV9WEV2</accession>
<dbReference type="Proteomes" id="UP001370758">
    <property type="component" value="Unassembled WGS sequence"/>
</dbReference>
<comment type="caution">
    <text evidence="1">The sequence shown here is derived from an EMBL/GenBank/DDBJ whole genome shotgun (WGS) entry which is preliminary data.</text>
</comment>